<keyword evidence="2" id="KW-0677">Repeat</keyword>
<dbReference type="PROSITE" id="PS51115">
    <property type="entry name" value="LAMININ_IVA"/>
    <property type="match status" value="1"/>
</dbReference>
<gene>
    <name evidence="6" type="ORF">OFLC_LOCUS8402</name>
</gene>
<keyword evidence="1" id="KW-0732">Signal</keyword>
<feature type="domain" description="Laminin IV type A" evidence="5">
    <location>
        <begin position="30"/>
        <end position="214"/>
    </location>
</feature>
<keyword evidence="7" id="KW-1185">Reference proteome</keyword>
<keyword evidence="3" id="KW-1015">Disulfide bond</keyword>
<dbReference type="InterPro" id="IPR000034">
    <property type="entry name" value="Laminin_IV"/>
</dbReference>
<evidence type="ECO:0000313" key="8">
    <source>
        <dbReference type="WBParaSite" id="OFLC_0000839801-mRNA-1"/>
    </source>
</evidence>
<dbReference type="Pfam" id="PF00052">
    <property type="entry name" value="Laminin_B"/>
    <property type="match status" value="1"/>
</dbReference>
<accession>A0A183HLN7</accession>
<reference evidence="6 7" key="2">
    <citation type="submission" date="2018-11" db="EMBL/GenBank/DDBJ databases">
        <authorList>
            <consortium name="Pathogen Informatics"/>
        </authorList>
    </citation>
    <scope>NUCLEOTIDE SEQUENCE [LARGE SCALE GENOMIC DNA]</scope>
</reference>
<sequence length="227" mass="26046">MKNPEGCQPCFCFGLSKECHEKQWNRGEIRNTTGWMLTDVSGELMIAPKTESQVLMYTNSEHKNNELCYWKAPKEFNGNLLNSYGGNLQYYVYFVPMGNGEQTFLADIIIEGNGIKLEYYSRQNFFPRENISIQIPMKEGNGWQNANMRTPVNKHEMMRVLADVNTLMIRAVYNREQIQSSIYGLTLDIAIEPEDTTEHAESQASDALMRTVEVCKCPEYYAGNSCE</sequence>
<dbReference type="EMBL" id="UZAJ01009466">
    <property type="protein sequence ID" value="VDO55505.1"/>
    <property type="molecule type" value="Genomic_DNA"/>
</dbReference>
<dbReference type="Proteomes" id="UP000267606">
    <property type="component" value="Unassembled WGS sequence"/>
</dbReference>
<dbReference type="AlphaFoldDB" id="A0A183HLN7"/>
<dbReference type="STRING" id="387005.A0A183HLN7"/>
<evidence type="ECO:0000256" key="2">
    <source>
        <dbReference type="ARBA" id="ARBA00022737"/>
    </source>
</evidence>
<protein>
    <submittedName>
        <fullName evidence="8">Laminin IV type A domain-containing protein</fullName>
    </submittedName>
</protein>
<reference evidence="8" key="1">
    <citation type="submission" date="2016-06" db="UniProtKB">
        <authorList>
            <consortium name="WormBaseParasite"/>
        </authorList>
    </citation>
    <scope>IDENTIFICATION</scope>
</reference>
<evidence type="ECO:0000256" key="1">
    <source>
        <dbReference type="ARBA" id="ARBA00022729"/>
    </source>
</evidence>
<evidence type="ECO:0000313" key="6">
    <source>
        <dbReference type="EMBL" id="VDO55505.1"/>
    </source>
</evidence>
<name>A0A183HLN7_9BILA</name>
<proteinExistence type="predicted"/>
<evidence type="ECO:0000259" key="5">
    <source>
        <dbReference type="PROSITE" id="PS51115"/>
    </source>
</evidence>
<evidence type="ECO:0000313" key="7">
    <source>
        <dbReference type="Proteomes" id="UP000267606"/>
    </source>
</evidence>
<evidence type="ECO:0000256" key="3">
    <source>
        <dbReference type="ARBA" id="ARBA00023157"/>
    </source>
</evidence>
<organism evidence="8">
    <name type="scientific">Onchocerca flexuosa</name>
    <dbReference type="NCBI Taxonomy" id="387005"/>
    <lineage>
        <taxon>Eukaryota</taxon>
        <taxon>Metazoa</taxon>
        <taxon>Ecdysozoa</taxon>
        <taxon>Nematoda</taxon>
        <taxon>Chromadorea</taxon>
        <taxon>Rhabditida</taxon>
        <taxon>Spirurina</taxon>
        <taxon>Spiruromorpha</taxon>
        <taxon>Filarioidea</taxon>
        <taxon>Onchocercidae</taxon>
        <taxon>Onchocerca</taxon>
    </lineage>
</organism>
<keyword evidence="4" id="KW-0325">Glycoprotein</keyword>
<evidence type="ECO:0000256" key="4">
    <source>
        <dbReference type="ARBA" id="ARBA00023180"/>
    </source>
</evidence>
<dbReference type="WBParaSite" id="OFLC_0000839801-mRNA-1">
    <property type="protein sequence ID" value="OFLC_0000839801-mRNA-1"/>
    <property type="gene ID" value="OFLC_0000839801"/>
</dbReference>
<dbReference type="SMART" id="SM00281">
    <property type="entry name" value="LamB"/>
    <property type="match status" value="1"/>
</dbReference>